<feature type="compositionally biased region" description="Acidic residues" evidence="1">
    <location>
        <begin position="220"/>
        <end position="232"/>
    </location>
</feature>
<dbReference type="OrthoDB" id="4587086at2759"/>
<organism evidence="2 3">
    <name type="scientific">Cylindrodendrum hubeiense</name>
    <dbReference type="NCBI Taxonomy" id="595255"/>
    <lineage>
        <taxon>Eukaryota</taxon>
        <taxon>Fungi</taxon>
        <taxon>Dikarya</taxon>
        <taxon>Ascomycota</taxon>
        <taxon>Pezizomycotina</taxon>
        <taxon>Sordariomycetes</taxon>
        <taxon>Hypocreomycetidae</taxon>
        <taxon>Hypocreales</taxon>
        <taxon>Nectriaceae</taxon>
        <taxon>Cylindrodendrum</taxon>
    </lineage>
</organism>
<dbReference type="Proteomes" id="UP000722485">
    <property type="component" value="Unassembled WGS sequence"/>
</dbReference>
<evidence type="ECO:0000256" key="1">
    <source>
        <dbReference type="SAM" id="MobiDB-lite"/>
    </source>
</evidence>
<feature type="compositionally biased region" description="Polar residues" evidence="1">
    <location>
        <begin position="44"/>
        <end position="68"/>
    </location>
</feature>
<feature type="compositionally biased region" description="Polar residues" evidence="1">
    <location>
        <begin position="206"/>
        <end position="215"/>
    </location>
</feature>
<proteinExistence type="predicted"/>
<reference evidence="2" key="1">
    <citation type="submission" date="2020-03" db="EMBL/GenBank/DDBJ databases">
        <title>Draft Genome Sequence of Cylindrodendrum hubeiense.</title>
        <authorList>
            <person name="Buettner E."/>
            <person name="Kellner H."/>
        </authorList>
    </citation>
    <scope>NUCLEOTIDE SEQUENCE</scope>
    <source>
        <strain evidence="2">IHI 201604</strain>
    </source>
</reference>
<feature type="region of interest" description="Disordered" evidence="1">
    <location>
        <begin position="160"/>
        <end position="232"/>
    </location>
</feature>
<name>A0A9P5LB26_9HYPO</name>
<accession>A0A9P5LB26</accession>
<sequence length="732" mass="81649">MKKSASFPAALGTRSIKASKSKDDENELDLASASALLFVPPPFTSTQESRLFGSKTKSTPQDENNRSSWDFLVNPKKNNTTHRRAKSEIIARTVVETQDEQPEMPELPRNTSPAGTILIRKGARKTVDDVFDDSTVHKSLAKSVQLGVCYDLERCNSNIGSLDGDQGAAEEKDPDARSDSYDEDCTKYETKLNGSREKGAPEAEGTNANMFQNPVKNEDTPPESPEDEGDEQFQDCYFPFTMKPRRDGFPDSDYVPPNSLVDKAISNGVWGLNPSNLIIQEHERELTGLPNCTASRHTKNWQITNSTLVAYSAMRGPYRLAGRDMFVWMDRCGKTFLKPEECGEDVGSCNSIIADLEPLCYDPPPLGDESNRKQVFSIPRPPYEHIKPPLGFNPENHEEPSIELDKDFIKGMKNRIKTWTGDGNGDGLDQVVDPDEMNKYTDEFVISDDEGETPKRRISPYAHGASDVYHRRLAELTASKEINAIEASAQGDAEADSATSSLDYVLTGYTAKSIPIRFTEWHRELLGRRDATTTSDPRQHAVKDAGVEVTGSISSHDPMPYTEVLDALAAEDARVVNGISPQEAPAVIRQRHDTLEKCLVVEKKAFENIAAAEKRISLREAQLDRVSASVNMILEMKTRKPNRRRGDIYRHVSQHLRELNEKAEVKYEETWELALQLASLLTKEKELEMKMKEEAQKVGVDGLSGADEIEAVVQRLLESHGAFVNDADNSFF</sequence>
<feature type="region of interest" description="Disordered" evidence="1">
    <location>
        <begin position="1"/>
        <end position="26"/>
    </location>
</feature>
<dbReference type="EMBL" id="JAANBB010000457">
    <property type="protein sequence ID" value="KAF7542324.1"/>
    <property type="molecule type" value="Genomic_DNA"/>
</dbReference>
<gene>
    <name evidence="2" type="ORF">G7Z17_g11669</name>
</gene>
<comment type="caution">
    <text evidence="2">The sequence shown here is derived from an EMBL/GenBank/DDBJ whole genome shotgun (WGS) entry which is preliminary data.</text>
</comment>
<protein>
    <submittedName>
        <fullName evidence="2">Uncharacterized protein</fullName>
    </submittedName>
</protein>
<feature type="compositionally biased region" description="Basic and acidic residues" evidence="1">
    <location>
        <begin position="169"/>
        <end position="201"/>
    </location>
</feature>
<evidence type="ECO:0000313" key="2">
    <source>
        <dbReference type="EMBL" id="KAF7542324.1"/>
    </source>
</evidence>
<feature type="region of interest" description="Disordered" evidence="1">
    <location>
        <begin position="39"/>
        <end position="85"/>
    </location>
</feature>
<dbReference type="AlphaFoldDB" id="A0A9P5LB26"/>
<evidence type="ECO:0000313" key="3">
    <source>
        <dbReference type="Proteomes" id="UP000722485"/>
    </source>
</evidence>
<keyword evidence="3" id="KW-1185">Reference proteome</keyword>